<name>A0A2K8SG39_9NOSO</name>
<gene>
    <name evidence="2" type="ORF">COO91_00046</name>
</gene>
<dbReference type="RefSeq" id="WP_100896910.1">
    <property type="nucleotide sequence ID" value="NZ_CAWNNC010000001.1"/>
</dbReference>
<protein>
    <recommendedName>
        <fullName evidence="4">DUF2281 domain-containing protein</fullName>
    </recommendedName>
</protein>
<feature type="region of interest" description="Disordered" evidence="1">
    <location>
        <begin position="30"/>
        <end position="50"/>
    </location>
</feature>
<sequence length="71" mass="7717">MTTKQAIFEAIEQLPEQHQEDVLRYVQQLARTQKSPTTNSPTGSSDPLANFIGAVSHGSLAANLDSELYGD</sequence>
<dbReference type="KEGG" id="nfl:COO91_00046"/>
<proteinExistence type="predicted"/>
<evidence type="ECO:0008006" key="4">
    <source>
        <dbReference type="Google" id="ProtNLM"/>
    </source>
</evidence>
<reference evidence="2 3" key="1">
    <citation type="submission" date="2017-11" db="EMBL/GenBank/DDBJ databases">
        <title>Complete genome of a free-living desiccation-tolerant cyanobacterium and its photosynthetic adaptation to extreme terrestrial habitat.</title>
        <authorList>
            <person name="Shang J."/>
        </authorList>
    </citation>
    <scope>NUCLEOTIDE SEQUENCE [LARGE SCALE GENOMIC DNA]</scope>
    <source>
        <strain evidence="2 3">CCNUN1</strain>
    </source>
</reference>
<dbReference type="AlphaFoldDB" id="A0A2K8SG39"/>
<accession>A0A2K8SG39</accession>
<evidence type="ECO:0000256" key="1">
    <source>
        <dbReference type="SAM" id="MobiDB-lite"/>
    </source>
</evidence>
<organism evidence="2 3">
    <name type="scientific">Nostoc flagelliforme CCNUN1</name>
    <dbReference type="NCBI Taxonomy" id="2038116"/>
    <lineage>
        <taxon>Bacteria</taxon>
        <taxon>Bacillati</taxon>
        <taxon>Cyanobacteriota</taxon>
        <taxon>Cyanophyceae</taxon>
        <taxon>Nostocales</taxon>
        <taxon>Nostocaceae</taxon>
        <taxon>Nostoc</taxon>
    </lineage>
</organism>
<dbReference type="Proteomes" id="UP000232003">
    <property type="component" value="Chromosome"/>
</dbReference>
<dbReference type="OrthoDB" id="516951at2"/>
<dbReference type="EMBL" id="CP024785">
    <property type="protein sequence ID" value="AUB34233.1"/>
    <property type="molecule type" value="Genomic_DNA"/>
</dbReference>
<keyword evidence="3" id="KW-1185">Reference proteome</keyword>
<evidence type="ECO:0000313" key="2">
    <source>
        <dbReference type="EMBL" id="AUB34233.1"/>
    </source>
</evidence>
<feature type="compositionally biased region" description="Polar residues" evidence="1">
    <location>
        <begin position="30"/>
        <end position="47"/>
    </location>
</feature>
<evidence type="ECO:0000313" key="3">
    <source>
        <dbReference type="Proteomes" id="UP000232003"/>
    </source>
</evidence>